<dbReference type="Proteomes" id="UP000576152">
    <property type="component" value="Unassembled WGS sequence"/>
</dbReference>
<evidence type="ECO:0000313" key="3">
    <source>
        <dbReference type="Proteomes" id="UP000576152"/>
    </source>
</evidence>
<protein>
    <submittedName>
        <fullName evidence="2">Uncharacterized protein</fullName>
    </submittedName>
</protein>
<feature type="signal peptide" evidence="1">
    <location>
        <begin position="1"/>
        <end position="18"/>
    </location>
</feature>
<organism evidence="2 3">
    <name type="scientific">Limimaricola variabilis</name>
    <dbReference type="NCBI Taxonomy" id="1492771"/>
    <lineage>
        <taxon>Bacteria</taxon>
        <taxon>Pseudomonadati</taxon>
        <taxon>Pseudomonadota</taxon>
        <taxon>Alphaproteobacteria</taxon>
        <taxon>Rhodobacterales</taxon>
        <taxon>Paracoccaceae</taxon>
        <taxon>Limimaricola</taxon>
    </lineage>
</organism>
<reference evidence="2 3" key="1">
    <citation type="submission" date="2020-08" db="EMBL/GenBank/DDBJ databases">
        <title>Genomic Encyclopedia of Type Strains, Phase III (KMG-III): the genomes of soil and plant-associated and newly described type strains.</title>
        <authorList>
            <person name="Whitman W."/>
        </authorList>
    </citation>
    <scope>NUCLEOTIDE SEQUENCE [LARGE SCALE GENOMIC DNA]</scope>
    <source>
        <strain evidence="2 3">CECT 8572</strain>
    </source>
</reference>
<proteinExistence type="predicted"/>
<name>A0ABR6HJE2_9RHOB</name>
<evidence type="ECO:0000256" key="1">
    <source>
        <dbReference type="SAM" id="SignalP"/>
    </source>
</evidence>
<dbReference type="EMBL" id="JACIBX010000001">
    <property type="protein sequence ID" value="MBB3710546.1"/>
    <property type="molecule type" value="Genomic_DNA"/>
</dbReference>
<dbReference type="RefSeq" id="WP_183468832.1">
    <property type="nucleotide sequence ID" value="NZ_JACIBX010000001.1"/>
</dbReference>
<sequence>MSKILCTALLLTASGAMAEGAPPGDDHPRRAASGIFDTEGVIACAMNPGEALGECGFGLALGRDGDATLVATFANGFRRTLSFDGGRFVRGDATMSGTGTDIDWRIEDGLHLIRVDDQRYEVPTATLPGPEAAPPE</sequence>
<gene>
    <name evidence="2" type="ORF">FHS00_000099</name>
</gene>
<keyword evidence="1" id="KW-0732">Signal</keyword>
<keyword evidence="3" id="KW-1185">Reference proteome</keyword>
<evidence type="ECO:0000313" key="2">
    <source>
        <dbReference type="EMBL" id="MBB3710546.1"/>
    </source>
</evidence>
<comment type="caution">
    <text evidence="2">The sequence shown here is derived from an EMBL/GenBank/DDBJ whole genome shotgun (WGS) entry which is preliminary data.</text>
</comment>
<feature type="chain" id="PRO_5047091032" evidence="1">
    <location>
        <begin position="19"/>
        <end position="136"/>
    </location>
</feature>
<accession>A0ABR6HJE2</accession>